<organism evidence="2">
    <name type="scientific">Cladocopium goreaui</name>
    <dbReference type="NCBI Taxonomy" id="2562237"/>
    <lineage>
        <taxon>Eukaryota</taxon>
        <taxon>Sar</taxon>
        <taxon>Alveolata</taxon>
        <taxon>Dinophyceae</taxon>
        <taxon>Suessiales</taxon>
        <taxon>Symbiodiniaceae</taxon>
        <taxon>Cladocopium</taxon>
    </lineage>
</organism>
<dbReference type="AlphaFoldDB" id="A0A9P1BUA3"/>
<dbReference type="Proteomes" id="UP001152797">
    <property type="component" value="Unassembled WGS sequence"/>
</dbReference>
<protein>
    <submittedName>
        <fullName evidence="4">Fe2OG dioxygenase domain-containing protein</fullName>
    </submittedName>
</protein>
<accession>A0A9P1BUA3</accession>
<gene>
    <name evidence="2" type="ORF">C1SCF055_LOCUS7542</name>
</gene>
<name>A0A9P1BUA3_9DINO</name>
<keyword evidence="4" id="KW-0223">Dioxygenase</keyword>
<reference evidence="3" key="2">
    <citation type="submission" date="2024-04" db="EMBL/GenBank/DDBJ databases">
        <authorList>
            <person name="Chen Y."/>
            <person name="Shah S."/>
            <person name="Dougan E. K."/>
            <person name="Thang M."/>
            <person name="Chan C."/>
        </authorList>
    </citation>
    <scope>NUCLEOTIDE SEQUENCE [LARGE SCALE GENOMIC DNA]</scope>
</reference>
<keyword evidence="4" id="KW-0560">Oxidoreductase</keyword>
<evidence type="ECO:0000313" key="2">
    <source>
        <dbReference type="EMBL" id="CAI3979604.1"/>
    </source>
</evidence>
<keyword evidence="5" id="KW-1185">Reference proteome</keyword>
<evidence type="ECO:0000313" key="4">
    <source>
        <dbReference type="EMBL" id="CAL4766916.1"/>
    </source>
</evidence>
<evidence type="ECO:0000313" key="3">
    <source>
        <dbReference type="EMBL" id="CAL1132979.1"/>
    </source>
</evidence>
<evidence type="ECO:0000256" key="1">
    <source>
        <dbReference type="SAM" id="MobiDB-lite"/>
    </source>
</evidence>
<feature type="compositionally biased region" description="Acidic residues" evidence="1">
    <location>
        <begin position="451"/>
        <end position="460"/>
    </location>
</feature>
<comment type="caution">
    <text evidence="2">The sequence shown here is derived from an EMBL/GenBank/DDBJ whole genome shotgun (WGS) entry which is preliminary data.</text>
</comment>
<reference evidence="2" key="1">
    <citation type="submission" date="2022-10" db="EMBL/GenBank/DDBJ databases">
        <authorList>
            <person name="Chen Y."/>
            <person name="Dougan E. K."/>
            <person name="Chan C."/>
            <person name="Rhodes N."/>
            <person name="Thang M."/>
        </authorList>
    </citation>
    <scope>NUCLEOTIDE SEQUENCE</scope>
</reference>
<dbReference type="Gene3D" id="3.30.420.10">
    <property type="entry name" value="Ribonuclease H-like superfamily/Ribonuclease H"/>
    <property type="match status" value="1"/>
</dbReference>
<dbReference type="GO" id="GO:0003676">
    <property type="term" value="F:nucleic acid binding"/>
    <property type="evidence" value="ECO:0007669"/>
    <property type="project" value="InterPro"/>
</dbReference>
<feature type="region of interest" description="Disordered" evidence="1">
    <location>
        <begin position="423"/>
        <end position="460"/>
    </location>
</feature>
<dbReference type="GO" id="GO:0051213">
    <property type="term" value="F:dioxygenase activity"/>
    <property type="evidence" value="ECO:0007669"/>
    <property type="project" value="UniProtKB-KW"/>
</dbReference>
<evidence type="ECO:0000313" key="5">
    <source>
        <dbReference type="Proteomes" id="UP001152797"/>
    </source>
</evidence>
<dbReference type="InterPro" id="IPR036397">
    <property type="entry name" value="RNaseH_sf"/>
</dbReference>
<dbReference type="OrthoDB" id="409888at2759"/>
<dbReference type="EMBL" id="CAMXCT010000499">
    <property type="protein sequence ID" value="CAI3979604.1"/>
    <property type="molecule type" value="Genomic_DNA"/>
</dbReference>
<sequence>MVKSAMPPMPVRQQQEVQLEEASTDSAFKMAGIRAANNIDNRLWAEKLSWERRAAYKKWSSIILHEVGAWEIARLEVQCRAMEFARGGLLESIADALGARATNTLHSRAGPLLQYISFYKERGKPCMPLHEFQVYDFLKACNNRAASFPRSLLLSINFADHHFGLHGAASIRASGRIKGLVDILYGQRKKLVQRPPLSVRQILHLEATVHDEGRAIFDRLASGYFLFLVYGRLRYSDGLQVSSLLLDERPDGFGFLECLAEKTKTSITLEKKARHIPIAVPLQCLGPKPWVQTWLNLRQENVLPAMGDAQGFVPLLTTPSNGGGWSKIPLTVTAAAGWLRALLQGVEADGPVRIGTHSCKASLLSMCAKFNMSGQSRRILGYHSASKETSMLVYSRDAAAGPLRDLCHMLEVIKSGKFRPDETRSGRFVDMDPVEPPEDDDDGASSSTATENEEDVDCEKEEAACRNVVGDWQPEKAIEVEDAVYAIDNMKNQQLTTMSRFAFACNYSPAGTDEAPLVNLAKEVYGKDPSTVEMAFIRRIFNEAYVNVASDIKSKAESTDETPIRKLAPAERSERLKQQQQRLRGINISGPLEPGDSLIDKCISIYESDRIQYVSWESAVSREHELLTGLKRDTQLTFDGSGTLKLQKANQVEPCNTSSEIQVKYALTRRALAFEQANLVKFSLMEGTKPCIFLELCAGSARLSESEPLGLQGLSYADQMRVDGANALYDVLGKLVEELKKLTTFLVSDAALYEPLQRFCPGNHEHEAWGFDHATSTFNTAKEAEYPDGMCRTYADIVQQIVLQRGLHVHDFNGKSTATAPQVQKRGRKITKRRINCLTRWRTTEAKLRSLESELHGQMSESVACVLRSKNILLMRQVAEEMSWPDVNLFDEMTQGFELTGNFSACGIFKPQVNIPTLSVAQLKQNTKFLRPTILGRMRLTEASELQTELMEVTVQNKQSRIEETVQFLDKMIEERYIAVDQMPSKLGKLQYAEAQLWGRAGRLALADIRHAASLGKVTVELDVRACKAVELLRSKLLSGRPRTISVSKKKMPVVIFTDGSLEYDNGKRVAGIGGVCILPCGHVEIFGAEVPQEILDDWTENDDKDHVIGLIELYAVLTALHTWSRHITLERVVVFVDNWPAVDALVKGVSTQQTWRDLLMTFEILDEKQQSLHWFARVPSSSNPADPPSRGTLSGLEFLKPFVLCESFCPVTNKPLMQIVKE</sequence>
<dbReference type="EMBL" id="CAMXCT030000499">
    <property type="protein sequence ID" value="CAL4766916.1"/>
    <property type="molecule type" value="Genomic_DNA"/>
</dbReference>
<proteinExistence type="predicted"/>
<feature type="compositionally biased region" description="Acidic residues" evidence="1">
    <location>
        <begin position="432"/>
        <end position="443"/>
    </location>
</feature>
<dbReference type="EMBL" id="CAMXCT020000499">
    <property type="protein sequence ID" value="CAL1132979.1"/>
    <property type="molecule type" value="Genomic_DNA"/>
</dbReference>